<evidence type="ECO:0000313" key="2">
    <source>
        <dbReference type="Proteomes" id="UP000823641"/>
    </source>
</evidence>
<reference evidence="1" key="2">
    <citation type="journal article" date="2021" name="PeerJ">
        <title>Extensive microbial diversity within the chicken gut microbiome revealed by metagenomics and culture.</title>
        <authorList>
            <person name="Gilroy R."/>
            <person name="Ravi A."/>
            <person name="Getino M."/>
            <person name="Pursley I."/>
            <person name="Horton D.L."/>
            <person name="Alikhan N.F."/>
            <person name="Baker D."/>
            <person name="Gharbi K."/>
            <person name="Hall N."/>
            <person name="Watson M."/>
            <person name="Adriaenssens E.M."/>
            <person name="Foster-Nyarko E."/>
            <person name="Jarju S."/>
            <person name="Secka A."/>
            <person name="Antonio M."/>
            <person name="Oren A."/>
            <person name="Chaudhuri R.R."/>
            <person name="La Ragione R."/>
            <person name="Hildebrand F."/>
            <person name="Pallen M.J."/>
        </authorList>
    </citation>
    <scope>NUCLEOTIDE SEQUENCE</scope>
    <source>
        <strain evidence="1">G3-3990</strain>
    </source>
</reference>
<comment type="caution">
    <text evidence="1">The sequence shown here is derived from an EMBL/GenBank/DDBJ whole genome shotgun (WGS) entry which is preliminary data.</text>
</comment>
<accession>A0A9D9HTN4</accession>
<proteinExistence type="predicted"/>
<dbReference type="Proteomes" id="UP000823641">
    <property type="component" value="Unassembled WGS sequence"/>
</dbReference>
<protein>
    <submittedName>
        <fullName evidence="1">Uncharacterized protein</fullName>
    </submittedName>
</protein>
<dbReference type="AlphaFoldDB" id="A0A9D9HTN4"/>
<name>A0A9D9HTN4_9BACT</name>
<gene>
    <name evidence="1" type="ORF">IAA73_05280</name>
</gene>
<dbReference type="EMBL" id="JADIMG010000052">
    <property type="protein sequence ID" value="MBO8459732.1"/>
    <property type="molecule type" value="Genomic_DNA"/>
</dbReference>
<organism evidence="1 2">
    <name type="scientific">Candidatus Gallipaludibacter merdavium</name>
    <dbReference type="NCBI Taxonomy" id="2840839"/>
    <lineage>
        <taxon>Bacteria</taxon>
        <taxon>Pseudomonadati</taxon>
        <taxon>Bacteroidota</taxon>
        <taxon>Bacteroidia</taxon>
        <taxon>Bacteroidales</taxon>
        <taxon>Candidatus Gallipaludibacter</taxon>
    </lineage>
</organism>
<reference evidence="1" key="1">
    <citation type="submission" date="2020-10" db="EMBL/GenBank/DDBJ databases">
        <authorList>
            <person name="Gilroy R."/>
        </authorList>
    </citation>
    <scope>NUCLEOTIDE SEQUENCE</scope>
    <source>
        <strain evidence="1">G3-3990</strain>
    </source>
</reference>
<sequence>MKYTNTFLDDYNWVRVLSTSTLEMEIREIMNNENLSVEEKERLISMRNAALKIAIDKI</sequence>
<evidence type="ECO:0000313" key="1">
    <source>
        <dbReference type="EMBL" id="MBO8459732.1"/>
    </source>
</evidence>